<dbReference type="Pfam" id="PF13460">
    <property type="entry name" value="NAD_binding_10"/>
    <property type="match status" value="1"/>
</dbReference>
<proteinExistence type="predicted"/>
<evidence type="ECO:0000256" key="1">
    <source>
        <dbReference type="ARBA" id="ARBA00005173"/>
    </source>
</evidence>
<evidence type="ECO:0000256" key="4">
    <source>
        <dbReference type="ARBA" id="ARBA00023002"/>
    </source>
</evidence>
<dbReference type="InterPro" id="IPR044201">
    <property type="entry name" value="DVR-like"/>
</dbReference>
<evidence type="ECO:0000256" key="6">
    <source>
        <dbReference type="ARBA" id="ARBA00024059"/>
    </source>
</evidence>
<evidence type="ECO:0000256" key="8">
    <source>
        <dbReference type="ARBA" id="ARBA00049498"/>
    </source>
</evidence>
<organism evidence="10 11">
    <name type="scientific">Aurantiacibacter sediminis</name>
    <dbReference type="NCBI Taxonomy" id="2793064"/>
    <lineage>
        <taxon>Bacteria</taxon>
        <taxon>Pseudomonadati</taxon>
        <taxon>Pseudomonadota</taxon>
        <taxon>Alphaproteobacteria</taxon>
        <taxon>Sphingomonadales</taxon>
        <taxon>Erythrobacteraceae</taxon>
        <taxon>Aurantiacibacter</taxon>
    </lineage>
</organism>
<dbReference type="EC" id="1.3.1.75" evidence="6"/>
<dbReference type="CDD" id="cd05243">
    <property type="entry name" value="SDR_a5"/>
    <property type="match status" value="1"/>
</dbReference>
<comment type="caution">
    <text evidence="10">The sequence shown here is derived from an EMBL/GenBank/DDBJ whole genome shotgun (WGS) entry which is preliminary data.</text>
</comment>
<comment type="catalytic activity">
    <reaction evidence="8">
        <text>protochlorophyllide a + NADP(+) = 3,8-divinyl protochlorophyllide a + NADPH + H(+)</text>
        <dbReference type="Rhea" id="RHEA:48884"/>
        <dbReference type="ChEBI" id="CHEBI:15378"/>
        <dbReference type="ChEBI" id="CHEBI:57783"/>
        <dbReference type="ChEBI" id="CHEBI:58349"/>
        <dbReference type="ChEBI" id="CHEBI:58632"/>
        <dbReference type="ChEBI" id="CHEBI:83350"/>
        <dbReference type="EC" id="1.3.1.75"/>
    </reaction>
</comment>
<comment type="pathway">
    <text evidence="1">Porphyrin-containing compound metabolism; chlorophyll biosynthesis.</text>
</comment>
<reference evidence="10 11" key="1">
    <citation type="submission" date="2020-11" db="EMBL/GenBank/DDBJ databases">
        <title>Erythrobacter sediminis sp. nov., a marine bacterium from a tidal flat of Garorim Bay.</title>
        <authorList>
            <person name="Kim D."/>
            <person name="Yoo Y."/>
            <person name="Kim J.-J."/>
        </authorList>
    </citation>
    <scope>NUCLEOTIDE SEQUENCE [LARGE SCALE GENOMIC DNA]</scope>
    <source>
        <strain evidence="10 11">JGD-13</strain>
    </source>
</reference>
<evidence type="ECO:0000313" key="11">
    <source>
        <dbReference type="Proteomes" id="UP000602442"/>
    </source>
</evidence>
<evidence type="ECO:0000256" key="5">
    <source>
        <dbReference type="ARBA" id="ARBA00023171"/>
    </source>
</evidence>
<protein>
    <recommendedName>
        <fullName evidence="7">Divinyl chlorophyllide a 8-vinyl-reductase, chloroplastic</fullName>
        <ecNumber evidence="6">1.3.1.75</ecNumber>
    </recommendedName>
</protein>
<evidence type="ECO:0000256" key="3">
    <source>
        <dbReference type="ARBA" id="ARBA00022946"/>
    </source>
</evidence>
<name>A0ABS0N3Q6_9SPHN</name>
<sequence>MSAKSVILFGASGTIGQAVARELVERGYQTTCVVRANGRDVFPGARIERVRDLDSNSVRGLFLGKDYDAVISCIASRSGVREDAWKVDAIFNQNIVAAASVAGVRHAVLLSAICVQKPKLAFQTAKLAAEAAFSESGLAWTIVRPTAFFKSLSGQVERVKRGKPFLLFGDGELTRCKPISDRDLARFIVSALADPSKQNRVSPIGGPGPAISPREQGEMLFDLLGQEPSFQRIPVKWMDRAIAALDLLGKVSERAAAKAEYARIGRYYATESMLVWDGEREAYDAAATPEFGEDTLRQHYARLLHE</sequence>
<dbReference type="EMBL" id="JAEANY010000002">
    <property type="protein sequence ID" value="MBH5322362.1"/>
    <property type="molecule type" value="Genomic_DNA"/>
</dbReference>
<dbReference type="Proteomes" id="UP000602442">
    <property type="component" value="Unassembled WGS sequence"/>
</dbReference>
<dbReference type="InterPro" id="IPR016040">
    <property type="entry name" value="NAD(P)-bd_dom"/>
</dbReference>
<keyword evidence="4" id="KW-0560">Oxidoreductase</keyword>
<keyword evidence="3" id="KW-0809">Transit peptide</keyword>
<evidence type="ECO:0000259" key="9">
    <source>
        <dbReference type="Pfam" id="PF13460"/>
    </source>
</evidence>
<dbReference type="PANTHER" id="PTHR47378">
    <property type="entry name" value="DIVINYL CHLOROPHYLLIDE A 8-VINYL-REDUCTASE, CHLOROPLASTIC"/>
    <property type="match status" value="1"/>
</dbReference>
<feature type="domain" description="NAD(P)-binding" evidence="9">
    <location>
        <begin position="10"/>
        <end position="195"/>
    </location>
</feature>
<evidence type="ECO:0000256" key="7">
    <source>
        <dbReference type="ARBA" id="ARBA00024089"/>
    </source>
</evidence>
<gene>
    <name evidence="10" type="ORF">I5L03_07160</name>
</gene>
<evidence type="ECO:0000313" key="10">
    <source>
        <dbReference type="EMBL" id="MBH5322362.1"/>
    </source>
</evidence>
<dbReference type="SUPFAM" id="SSF51735">
    <property type="entry name" value="NAD(P)-binding Rossmann-fold domains"/>
    <property type="match status" value="1"/>
</dbReference>
<dbReference type="InterPro" id="IPR036291">
    <property type="entry name" value="NAD(P)-bd_dom_sf"/>
</dbReference>
<dbReference type="PANTHER" id="PTHR47378:SF1">
    <property type="entry name" value="DIVINYL CHLOROPHYLLIDE A 8-VINYL-REDUCTASE, CHLOROPLASTIC"/>
    <property type="match status" value="1"/>
</dbReference>
<dbReference type="Gene3D" id="3.40.50.720">
    <property type="entry name" value="NAD(P)-binding Rossmann-like Domain"/>
    <property type="match status" value="1"/>
</dbReference>
<keyword evidence="2" id="KW-0521">NADP</keyword>
<keyword evidence="5" id="KW-0149">Chlorophyll biosynthesis</keyword>
<accession>A0ABS0N3Q6</accession>
<keyword evidence="11" id="KW-1185">Reference proteome</keyword>
<dbReference type="RefSeq" id="WP_197921050.1">
    <property type="nucleotide sequence ID" value="NZ_CAWPTA010000007.1"/>
</dbReference>
<evidence type="ECO:0000256" key="2">
    <source>
        <dbReference type="ARBA" id="ARBA00022857"/>
    </source>
</evidence>